<keyword evidence="3" id="KW-1185">Reference proteome</keyword>
<evidence type="ECO:0000313" key="2">
    <source>
        <dbReference type="EMBL" id="KAJ1160710.1"/>
    </source>
</evidence>
<proteinExistence type="predicted"/>
<accession>A0AAV7S991</accession>
<reference evidence="2" key="1">
    <citation type="journal article" date="2022" name="bioRxiv">
        <title>Sequencing and chromosome-scale assembly of the giantPleurodeles waltlgenome.</title>
        <authorList>
            <person name="Brown T."/>
            <person name="Elewa A."/>
            <person name="Iarovenko S."/>
            <person name="Subramanian E."/>
            <person name="Araus A.J."/>
            <person name="Petzold A."/>
            <person name="Susuki M."/>
            <person name="Suzuki K.-i.T."/>
            <person name="Hayashi T."/>
            <person name="Toyoda A."/>
            <person name="Oliveira C."/>
            <person name="Osipova E."/>
            <person name="Leigh N.D."/>
            <person name="Simon A."/>
            <person name="Yun M.H."/>
        </authorList>
    </citation>
    <scope>NUCLEOTIDE SEQUENCE</scope>
    <source>
        <strain evidence="2">20211129_DDA</strain>
        <tissue evidence="2">Liver</tissue>
    </source>
</reference>
<comment type="caution">
    <text evidence="2">The sequence shown here is derived from an EMBL/GenBank/DDBJ whole genome shotgun (WGS) entry which is preliminary data.</text>
</comment>
<dbReference type="EMBL" id="JANPWB010000008">
    <property type="protein sequence ID" value="KAJ1160710.1"/>
    <property type="molecule type" value="Genomic_DNA"/>
</dbReference>
<protein>
    <submittedName>
        <fullName evidence="2">Uncharacterized protein</fullName>
    </submittedName>
</protein>
<feature type="region of interest" description="Disordered" evidence="1">
    <location>
        <begin position="25"/>
        <end position="50"/>
    </location>
</feature>
<name>A0AAV7S991_PLEWA</name>
<dbReference type="AlphaFoldDB" id="A0AAV7S991"/>
<dbReference type="Proteomes" id="UP001066276">
    <property type="component" value="Chromosome 4_2"/>
</dbReference>
<gene>
    <name evidence="2" type="ORF">NDU88_001203</name>
</gene>
<evidence type="ECO:0000313" key="3">
    <source>
        <dbReference type="Proteomes" id="UP001066276"/>
    </source>
</evidence>
<organism evidence="2 3">
    <name type="scientific">Pleurodeles waltl</name>
    <name type="common">Iberian ribbed newt</name>
    <dbReference type="NCBI Taxonomy" id="8319"/>
    <lineage>
        <taxon>Eukaryota</taxon>
        <taxon>Metazoa</taxon>
        <taxon>Chordata</taxon>
        <taxon>Craniata</taxon>
        <taxon>Vertebrata</taxon>
        <taxon>Euteleostomi</taxon>
        <taxon>Amphibia</taxon>
        <taxon>Batrachia</taxon>
        <taxon>Caudata</taxon>
        <taxon>Salamandroidea</taxon>
        <taxon>Salamandridae</taxon>
        <taxon>Pleurodelinae</taxon>
        <taxon>Pleurodeles</taxon>
    </lineage>
</organism>
<sequence length="102" mass="10610">MPREPFRSSMGSQVAGLLLGGGRMGGSAGGSAGYKNIPSTELPEAPSRSAGQLQLYSRLDGKRLRLSTVRLSKVLGAQSVRGSSSQCLHVPSASLLTQKIPD</sequence>
<evidence type="ECO:0000256" key="1">
    <source>
        <dbReference type="SAM" id="MobiDB-lite"/>
    </source>
</evidence>